<proteinExistence type="predicted"/>
<dbReference type="AlphaFoldDB" id="A0AA90S946"/>
<feature type="region of interest" description="Disordered" evidence="1">
    <location>
        <begin position="238"/>
        <end position="276"/>
    </location>
</feature>
<organism evidence="2 3">
    <name type="scientific">Tsukamurella strandjordii</name>
    <dbReference type="NCBI Taxonomy" id="147577"/>
    <lineage>
        <taxon>Bacteria</taxon>
        <taxon>Bacillati</taxon>
        <taxon>Actinomycetota</taxon>
        <taxon>Actinomycetes</taxon>
        <taxon>Mycobacteriales</taxon>
        <taxon>Tsukamurellaceae</taxon>
        <taxon>Tsukamurella</taxon>
    </lineage>
</organism>
<reference evidence="2" key="1">
    <citation type="submission" date="2023-08" db="EMBL/GenBank/DDBJ databases">
        <title>The draft genome of Tsukamurella strandjordii strain 050030.</title>
        <authorList>
            <person name="Zhao F."/>
            <person name="Feng Y."/>
            <person name="Zong Z."/>
        </authorList>
    </citation>
    <scope>NUCLEOTIDE SEQUENCE</scope>
    <source>
        <strain evidence="2">050030</strain>
    </source>
</reference>
<comment type="caution">
    <text evidence="2">The sequence shown here is derived from an EMBL/GenBank/DDBJ whole genome shotgun (WGS) entry which is preliminary data.</text>
</comment>
<dbReference type="Proteomes" id="UP001178281">
    <property type="component" value="Unassembled WGS sequence"/>
</dbReference>
<sequence length="276" mass="30984">MDYRDVITDWLRAFNDEHIISPEDLTGNEPIPTWWAEVTGPNGGRLLAEKWDQLAPADLFPQTKVLLRSERTLGAVILRSHPGGNAAEPPIWNLAVALDYLPNEASQGPIIFRFEIPLKEAEVPPWWEFFPPALRLFFLNAHRDLNEGVLTMPGSPESTLLASDRFSPDHPEEMCAFQPCPDPRELVIVATNPSDQLYLDIGQQTYQGWEVPGDHDERGGPRPVSLLDTIDAYLVLDRPDQEGLPSTNASEAPSPAPLRPRNLELDWPSSPFWQRG</sequence>
<evidence type="ECO:0000256" key="1">
    <source>
        <dbReference type="SAM" id="MobiDB-lite"/>
    </source>
</evidence>
<keyword evidence="3" id="KW-1185">Reference proteome</keyword>
<evidence type="ECO:0000313" key="2">
    <source>
        <dbReference type="EMBL" id="MDP0399755.1"/>
    </source>
</evidence>
<accession>A0AA90S946</accession>
<dbReference type="EMBL" id="JAUTIX010000007">
    <property type="protein sequence ID" value="MDP0399755.1"/>
    <property type="molecule type" value="Genomic_DNA"/>
</dbReference>
<gene>
    <name evidence="2" type="ORF">Q7X28_17680</name>
</gene>
<evidence type="ECO:0000313" key="3">
    <source>
        <dbReference type="Proteomes" id="UP001178281"/>
    </source>
</evidence>
<protein>
    <submittedName>
        <fullName evidence="2">Uncharacterized protein</fullName>
    </submittedName>
</protein>
<dbReference type="RefSeq" id="WP_305112299.1">
    <property type="nucleotide sequence ID" value="NZ_JAUTIX010000007.1"/>
</dbReference>
<name>A0AA90S946_9ACTN</name>